<evidence type="ECO:0000256" key="1">
    <source>
        <dbReference type="ARBA" id="ARBA00023015"/>
    </source>
</evidence>
<dbReference type="EMBL" id="JBHEZX010000002">
    <property type="protein sequence ID" value="MFC1408716.1"/>
    <property type="molecule type" value="Genomic_DNA"/>
</dbReference>
<dbReference type="Gene3D" id="3.30.450.40">
    <property type="match status" value="1"/>
</dbReference>
<dbReference type="InterPro" id="IPR029016">
    <property type="entry name" value="GAF-like_dom_sf"/>
</dbReference>
<dbReference type="PIRSF" id="PIRSF036625">
    <property type="entry name" value="GAF_ANTAR"/>
    <property type="match status" value="1"/>
</dbReference>
<protein>
    <submittedName>
        <fullName evidence="4">GAF and ANTAR domain-containing protein</fullName>
    </submittedName>
</protein>
<organism evidence="4 5">
    <name type="scientific">Streptacidiphilus alkalitolerans</name>
    <dbReference type="NCBI Taxonomy" id="3342712"/>
    <lineage>
        <taxon>Bacteria</taxon>
        <taxon>Bacillati</taxon>
        <taxon>Actinomycetota</taxon>
        <taxon>Actinomycetes</taxon>
        <taxon>Kitasatosporales</taxon>
        <taxon>Streptomycetaceae</taxon>
        <taxon>Streptacidiphilus</taxon>
    </lineage>
</organism>
<comment type="caution">
    <text evidence="4">The sequence shown here is derived from an EMBL/GenBank/DDBJ whole genome shotgun (WGS) entry which is preliminary data.</text>
</comment>
<evidence type="ECO:0000259" key="3">
    <source>
        <dbReference type="PROSITE" id="PS50921"/>
    </source>
</evidence>
<keyword evidence="2" id="KW-0804">Transcription</keyword>
<dbReference type="InterPro" id="IPR005561">
    <property type="entry name" value="ANTAR"/>
</dbReference>
<reference evidence="4 5" key="1">
    <citation type="submission" date="2024-09" db="EMBL/GenBank/DDBJ databases">
        <authorList>
            <person name="Lee S.D."/>
        </authorList>
    </citation>
    <scope>NUCLEOTIDE SEQUENCE [LARGE SCALE GENOMIC DNA]</scope>
    <source>
        <strain evidence="4 5">N1-1</strain>
    </source>
</reference>
<dbReference type="Proteomes" id="UP001592582">
    <property type="component" value="Unassembled WGS sequence"/>
</dbReference>
<keyword evidence="5" id="KW-1185">Reference proteome</keyword>
<keyword evidence="1" id="KW-0805">Transcription regulation</keyword>
<dbReference type="SUPFAM" id="SSF55781">
    <property type="entry name" value="GAF domain-like"/>
    <property type="match status" value="1"/>
</dbReference>
<dbReference type="InterPro" id="IPR012074">
    <property type="entry name" value="GAF_ANTAR"/>
</dbReference>
<evidence type="ECO:0000313" key="4">
    <source>
        <dbReference type="EMBL" id="MFC1408716.1"/>
    </source>
</evidence>
<gene>
    <name evidence="4" type="ORF">ACEZDG_05420</name>
</gene>
<evidence type="ECO:0000256" key="2">
    <source>
        <dbReference type="ARBA" id="ARBA00023163"/>
    </source>
</evidence>
<feature type="domain" description="ANTAR" evidence="3">
    <location>
        <begin position="162"/>
        <end position="223"/>
    </location>
</feature>
<dbReference type="SMART" id="SM01012">
    <property type="entry name" value="ANTAR"/>
    <property type="match status" value="1"/>
</dbReference>
<dbReference type="RefSeq" id="WP_380503067.1">
    <property type="nucleotide sequence ID" value="NZ_JBHEZX010000002.1"/>
</dbReference>
<sequence>MSGRSEMVVAALWARTALRLHAHDGVPETLGAVVDLVGSVVKGIDHAGVTVLRAPGVIDSAAGTDPLVRRLDRLQQDANEGPCLEAMSGQDLVRTDYLAGDRRWPVFRGEAVALGIGSILSCRISTGDGPATALNLHAERPYAFDDEAVQTAAIYAVHAGLALAGAERVAQERGGRGSQPWIGEAVGILMERHTINSLQAHDLLFDAAQRLDVRVRDIATHVVETGQEPASIRPHHLRGV</sequence>
<dbReference type="Gene3D" id="1.10.10.10">
    <property type="entry name" value="Winged helix-like DNA-binding domain superfamily/Winged helix DNA-binding domain"/>
    <property type="match status" value="1"/>
</dbReference>
<name>A0ABV6V4R0_9ACTN</name>
<accession>A0ABV6V4R0</accession>
<dbReference type="PROSITE" id="PS50921">
    <property type="entry name" value="ANTAR"/>
    <property type="match status" value="1"/>
</dbReference>
<dbReference type="Pfam" id="PF03861">
    <property type="entry name" value="ANTAR"/>
    <property type="match status" value="1"/>
</dbReference>
<evidence type="ECO:0000313" key="5">
    <source>
        <dbReference type="Proteomes" id="UP001592582"/>
    </source>
</evidence>
<proteinExistence type="predicted"/>
<dbReference type="InterPro" id="IPR036388">
    <property type="entry name" value="WH-like_DNA-bd_sf"/>
</dbReference>